<dbReference type="OrthoDB" id="2423954at2759"/>
<organism evidence="1 2">
    <name type="scientific">Gymnopilus junonius</name>
    <name type="common">Spectacular rustgill mushroom</name>
    <name type="synonym">Gymnopilus spectabilis subsp. junonius</name>
    <dbReference type="NCBI Taxonomy" id="109634"/>
    <lineage>
        <taxon>Eukaryota</taxon>
        <taxon>Fungi</taxon>
        <taxon>Dikarya</taxon>
        <taxon>Basidiomycota</taxon>
        <taxon>Agaricomycotina</taxon>
        <taxon>Agaricomycetes</taxon>
        <taxon>Agaricomycetidae</taxon>
        <taxon>Agaricales</taxon>
        <taxon>Agaricineae</taxon>
        <taxon>Hymenogastraceae</taxon>
        <taxon>Gymnopilus</taxon>
    </lineage>
</organism>
<accession>A0A9P5NHA4</accession>
<protein>
    <submittedName>
        <fullName evidence="1">Uncharacterized protein</fullName>
    </submittedName>
</protein>
<dbReference type="InterPro" id="IPR012337">
    <property type="entry name" value="RNaseH-like_sf"/>
</dbReference>
<dbReference type="AlphaFoldDB" id="A0A9P5NHA4"/>
<evidence type="ECO:0000313" key="1">
    <source>
        <dbReference type="EMBL" id="KAF8883356.1"/>
    </source>
</evidence>
<proteinExistence type="predicted"/>
<comment type="caution">
    <text evidence="1">The sequence shown here is derived from an EMBL/GenBank/DDBJ whole genome shotgun (WGS) entry which is preliminary data.</text>
</comment>
<dbReference type="Proteomes" id="UP000724874">
    <property type="component" value="Unassembled WGS sequence"/>
</dbReference>
<keyword evidence="2" id="KW-1185">Reference proteome</keyword>
<gene>
    <name evidence="1" type="ORF">CPB84DRAFT_1850999</name>
</gene>
<evidence type="ECO:0000313" key="2">
    <source>
        <dbReference type="Proteomes" id="UP000724874"/>
    </source>
</evidence>
<sequence>MKVQNDARTEIGAEAMGTARVTAESPDVWMDIETTPHPQHIYSVQGSSAVNQVPIVSPQSLRLRYHSQPSIVNQWSKHIQPPPFSSTLDMCPPSVISWQGLSPIPPSHLSAASPTNTQFSWTTNGSSGFGYSASNPPGSHIGTPSKPILHAAKQRRTITGKYDLTQQYEVNDTMVEKKTTENLLQQTLQVLDVLKNKWGVIVKYLNLVTPDCYCHQINLIVGDYFKMQNTTFLMYASQANDLIAWLQSKTAVIGLIKAALIANGKQPLSIIFIIMDAQKPTQEQQVIPEKDRKAQKMVHIARDPVFWQSLVCQSYPGITPSSRSGPGWLYMEYHKLSDAEDAPVHDSLFKSIKQCWEKADQDVFIAAIFLNPFLKSSPFQKNLRLISTGSIHTLLSRLWLHFYSTPVPTELYEEIIDNKEVYADLENACTTLKATANETPDPVCAYQDIMVPGVKPTPLIHLTLHILSICPNSASCKC</sequence>
<name>A0A9P5NHA4_GYMJU</name>
<dbReference type="SUPFAM" id="SSF53098">
    <property type="entry name" value="Ribonuclease H-like"/>
    <property type="match status" value="1"/>
</dbReference>
<reference evidence="1" key="1">
    <citation type="submission" date="2020-11" db="EMBL/GenBank/DDBJ databases">
        <authorList>
            <consortium name="DOE Joint Genome Institute"/>
            <person name="Ahrendt S."/>
            <person name="Riley R."/>
            <person name="Andreopoulos W."/>
            <person name="LaButti K."/>
            <person name="Pangilinan J."/>
            <person name="Ruiz-duenas F.J."/>
            <person name="Barrasa J.M."/>
            <person name="Sanchez-Garcia M."/>
            <person name="Camarero S."/>
            <person name="Miyauchi S."/>
            <person name="Serrano A."/>
            <person name="Linde D."/>
            <person name="Babiker R."/>
            <person name="Drula E."/>
            <person name="Ayuso-Fernandez I."/>
            <person name="Pacheco R."/>
            <person name="Padilla G."/>
            <person name="Ferreira P."/>
            <person name="Barriuso J."/>
            <person name="Kellner H."/>
            <person name="Castanera R."/>
            <person name="Alfaro M."/>
            <person name="Ramirez L."/>
            <person name="Pisabarro A.G."/>
            <person name="Kuo A."/>
            <person name="Tritt A."/>
            <person name="Lipzen A."/>
            <person name="He G."/>
            <person name="Yan M."/>
            <person name="Ng V."/>
            <person name="Cullen D."/>
            <person name="Martin F."/>
            <person name="Rosso M.-N."/>
            <person name="Henrissat B."/>
            <person name="Hibbett D."/>
            <person name="Martinez A.T."/>
            <person name="Grigoriev I.V."/>
        </authorList>
    </citation>
    <scope>NUCLEOTIDE SEQUENCE</scope>
    <source>
        <strain evidence="1">AH 44721</strain>
    </source>
</reference>
<dbReference type="EMBL" id="JADNYJ010000116">
    <property type="protein sequence ID" value="KAF8883356.1"/>
    <property type="molecule type" value="Genomic_DNA"/>
</dbReference>